<feature type="active site" description="Charge relay system" evidence="6">
    <location>
        <position position="138"/>
    </location>
</feature>
<evidence type="ECO:0000256" key="7">
    <source>
        <dbReference type="SAM" id="MobiDB-lite"/>
    </source>
</evidence>
<evidence type="ECO:0000256" key="8">
    <source>
        <dbReference type="SAM" id="SignalP"/>
    </source>
</evidence>
<feature type="region of interest" description="Disordered" evidence="7">
    <location>
        <begin position="33"/>
        <end position="52"/>
    </location>
</feature>
<comment type="caution">
    <text evidence="10">The sequence shown here is derived from an EMBL/GenBank/DDBJ whole genome shotgun (WGS) entry which is preliminary data.</text>
</comment>
<evidence type="ECO:0000256" key="1">
    <source>
        <dbReference type="ARBA" id="ARBA00011073"/>
    </source>
</evidence>
<evidence type="ECO:0000256" key="3">
    <source>
        <dbReference type="ARBA" id="ARBA00022729"/>
    </source>
</evidence>
<dbReference type="EMBL" id="SLWM01000042">
    <property type="protein sequence ID" value="TCO08993.1"/>
    <property type="molecule type" value="Genomic_DNA"/>
</dbReference>
<dbReference type="PRINTS" id="PR00723">
    <property type="entry name" value="SUBTILISIN"/>
</dbReference>
<proteinExistence type="inferred from homology"/>
<evidence type="ECO:0000256" key="6">
    <source>
        <dbReference type="PROSITE-ProRule" id="PRU01240"/>
    </source>
</evidence>
<name>A0ABY2B6T6_9ACTN</name>
<sequence>MPTTKRVRTALVAALTPMVMICVAAPAASAQLPEAPPIQSYPGDPGRLGDPASWRTPEFNRDNGMVSIGAEFAYAAGYSGTGENIGVVDSGFFAGHMREHGSLATNYAVGDRYFSVQAQGGETGPTPGFYDPAFNDSHGTHVTGTVGASRDGVGETQPDGPAANMHGVAFNANVYVGNTHKTDGVFYGLLPATATAAQTPDNAYLANVYRAVNAAQTANGKPIRIITSSWGSAPPTENYNTYDPPPGGPATFGLNPAWRHLSTPDGVADANGKTVHWLNGAIEVASTGKILQFTAGNAGVANPTARAATPYFRPDLEGRWYTTSGINPNIGRTLSADGSVLVPGQQEFNQCGVAKWSCVTAPSRLINSTWVELVDGVPQPRYRAASGTSMAGPHSAAALSLIMQRFPYLTNEQALYTMFTTGRQNNTINDADGNPIPNPTRGQIVQVPDRRNGWHTVSLREAMNGPGQLLGRFDADTQGYSDVWSNDISDVAIRARQQEDAAEAAAWEATKIAKGWTNGLPPDASDIDKSDFAIGTRREQARNAREYEGSLTKRGDGTLFLTGNDTWHGTSAVEAGKLSVVGSHASSIAVRGGTLGGTGTVAGSIDVGGGVLQPGLTTGEAALINDENVAPGNILDVGGDVAVGRQGRLAVTVSGDDDYTSVRAAGDLVLGGDLSLDVRGDLTPGTVLTIMSGRSISGSFHALPEGRVLIADGYLFKVSYKDNNVTLTVLRKLPPQTSGTP</sequence>
<dbReference type="NCBIfam" id="TIGR02601">
    <property type="entry name" value="autotrns_rpt"/>
    <property type="match status" value="1"/>
</dbReference>
<dbReference type="CDD" id="cd04848">
    <property type="entry name" value="Peptidases_S8_Autotransporter_serine_protease_like"/>
    <property type="match status" value="1"/>
</dbReference>
<dbReference type="InterPro" id="IPR013425">
    <property type="entry name" value="Autotrns_rpt"/>
</dbReference>
<organism evidence="10 11">
    <name type="scientific">Kribbella orskensis</name>
    <dbReference type="NCBI Taxonomy" id="2512216"/>
    <lineage>
        <taxon>Bacteria</taxon>
        <taxon>Bacillati</taxon>
        <taxon>Actinomycetota</taxon>
        <taxon>Actinomycetes</taxon>
        <taxon>Propionibacteriales</taxon>
        <taxon>Kribbellaceae</taxon>
        <taxon>Kribbella</taxon>
    </lineage>
</organism>
<dbReference type="InterPro" id="IPR000209">
    <property type="entry name" value="Peptidase_S8/S53_dom"/>
</dbReference>
<dbReference type="RefSeq" id="WP_132197307.1">
    <property type="nucleotide sequence ID" value="NZ_SLWM01000042.1"/>
</dbReference>
<dbReference type="PROSITE" id="PS00136">
    <property type="entry name" value="SUBTILASE_ASP"/>
    <property type="match status" value="1"/>
</dbReference>
<feature type="active site" description="Charge relay system" evidence="6">
    <location>
        <position position="89"/>
    </location>
</feature>
<dbReference type="Gene3D" id="3.40.50.200">
    <property type="entry name" value="Peptidase S8/S53 domain"/>
    <property type="match status" value="1"/>
</dbReference>
<reference evidence="10 11" key="1">
    <citation type="journal article" date="2015" name="Stand. Genomic Sci.">
        <title>Genomic Encyclopedia of Bacterial and Archaeal Type Strains, Phase III: the genomes of soil and plant-associated and newly described type strains.</title>
        <authorList>
            <person name="Whitman W.B."/>
            <person name="Woyke T."/>
            <person name="Klenk H.P."/>
            <person name="Zhou Y."/>
            <person name="Lilburn T.G."/>
            <person name="Beck B.J."/>
            <person name="De Vos P."/>
            <person name="Vandamme P."/>
            <person name="Eisen J.A."/>
            <person name="Garrity G."/>
            <person name="Hugenholtz P."/>
            <person name="Kyrpides N.C."/>
        </authorList>
    </citation>
    <scope>NUCLEOTIDE SEQUENCE [LARGE SCALE GENOMIC DNA]</scope>
    <source>
        <strain evidence="10 11">VKM Ac-2538</strain>
    </source>
</reference>
<evidence type="ECO:0000256" key="4">
    <source>
        <dbReference type="ARBA" id="ARBA00022801"/>
    </source>
</evidence>
<keyword evidence="3 8" id="KW-0732">Signal</keyword>
<dbReference type="InterPro" id="IPR023828">
    <property type="entry name" value="Peptidase_S8_Ser-AS"/>
</dbReference>
<dbReference type="PROSITE" id="PS00137">
    <property type="entry name" value="SUBTILASE_HIS"/>
    <property type="match status" value="1"/>
</dbReference>
<dbReference type="Proteomes" id="UP000295818">
    <property type="component" value="Unassembled WGS sequence"/>
</dbReference>
<gene>
    <name evidence="10" type="ORF">EV644_14225</name>
</gene>
<dbReference type="InterPro" id="IPR022398">
    <property type="entry name" value="Peptidase_S8_His-AS"/>
</dbReference>
<evidence type="ECO:0000256" key="5">
    <source>
        <dbReference type="ARBA" id="ARBA00022825"/>
    </source>
</evidence>
<dbReference type="PANTHER" id="PTHR42884:SF14">
    <property type="entry name" value="NEUROENDOCRINE CONVERTASE 1"/>
    <property type="match status" value="1"/>
</dbReference>
<dbReference type="PROSITE" id="PS51892">
    <property type="entry name" value="SUBTILASE"/>
    <property type="match status" value="1"/>
</dbReference>
<accession>A0ABY2B6T6</accession>
<evidence type="ECO:0000313" key="11">
    <source>
        <dbReference type="Proteomes" id="UP000295818"/>
    </source>
</evidence>
<dbReference type="InterPro" id="IPR034061">
    <property type="entry name" value="Peptidases_S8_Autotransporter"/>
</dbReference>
<feature type="chain" id="PRO_5046013847" evidence="8">
    <location>
        <begin position="25"/>
        <end position="741"/>
    </location>
</feature>
<evidence type="ECO:0000256" key="2">
    <source>
        <dbReference type="ARBA" id="ARBA00022670"/>
    </source>
</evidence>
<dbReference type="InterPro" id="IPR036852">
    <property type="entry name" value="Peptidase_S8/S53_dom_sf"/>
</dbReference>
<keyword evidence="11" id="KW-1185">Reference proteome</keyword>
<evidence type="ECO:0000313" key="10">
    <source>
        <dbReference type="EMBL" id="TCO08993.1"/>
    </source>
</evidence>
<dbReference type="PANTHER" id="PTHR42884">
    <property type="entry name" value="PROPROTEIN CONVERTASE SUBTILISIN/KEXIN-RELATED"/>
    <property type="match status" value="1"/>
</dbReference>
<dbReference type="SUPFAM" id="SSF52743">
    <property type="entry name" value="Subtilisin-like"/>
    <property type="match status" value="1"/>
</dbReference>
<dbReference type="Pfam" id="PF00082">
    <property type="entry name" value="Peptidase_S8"/>
    <property type="match status" value="1"/>
</dbReference>
<dbReference type="InterPro" id="IPR023827">
    <property type="entry name" value="Peptidase_S8_Asp-AS"/>
</dbReference>
<keyword evidence="5 6" id="KW-0720">Serine protease</keyword>
<dbReference type="InterPro" id="IPR015500">
    <property type="entry name" value="Peptidase_S8_subtilisin-rel"/>
</dbReference>
<comment type="similarity">
    <text evidence="1 6">Belongs to the peptidase S8 family.</text>
</comment>
<feature type="active site" description="Charge relay system" evidence="6">
    <location>
        <position position="389"/>
    </location>
</feature>
<feature type="domain" description="Peptidase S8/S53" evidence="9">
    <location>
        <begin position="80"/>
        <end position="433"/>
    </location>
</feature>
<keyword evidence="4 6" id="KW-0378">Hydrolase</keyword>
<protein>
    <submittedName>
        <fullName evidence="10">Autotransporter-associated beta strand protein</fullName>
    </submittedName>
</protein>
<feature type="signal peptide" evidence="8">
    <location>
        <begin position="1"/>
        <end position="24"/>
    </location>
</feature>
<evidence type="ECO:0000259" key="9">
    <source>
        <dbReference type="Pfam" id="PF00082"/>
    </source>
</evidence>
<dbReference type="PROSITE" id="PS00138">
    <property type="entry name" value="SUBTILASE_SER"/>
    <property type="match status" value="1"/>
</dbReference>
<keyword evidence="2 6" id="KW-0645">Protease</keyword>